<evidence type="ECO:0000313" key="6">
    <source>
        <dbReference type="Proteomes" id="UP000824005"/>
    </source>
</evidence>
<evidence type="ECO:0000256" key="1">
    <source>
        <dbReference type="ARBA" id="ARBA00023015"/>
    </source>
</evidence>
<dbReference type="PROSITE" id="PS50932">
    <property type="entry name" value="HTH_LACI_2"/>
    <property type="match status" value="1"/>
</dbReference>
<dbReference type="PANTHER" id="PTHR30146">
    <property type="entry name" value="LACI-RELATED TRANSCRIPTIONAL REPRESSOR"/>
    <property type="match status" value="1"/>
</dbReference>
<keyword evidence="3" id="KW-0804">Transcription</keyword>
<keyword evidence="2" id="KW-0238">DNA-binding</keyword>
<organism evidence="5 6">
    <name type="scientific">Candidatus Agrococcus pullicola</name>
    <dbReference type="NCBI Taxonomy" id="2838429"/>
    <lineage>
        <taxon>Bacteria</taxon>
        <taxon>Bacillati</taxon>
        <taxon>Actinomycetota</taxon>
        <taxon>Actinomycetes</taxon>
        <taxon>Micrococcales</taxon>
        <taxon>Microbacteriaceae</taxon>
        <taxon>Agrococcus</taxon>
    </lineage>
</organism>
<dbReference type="Gene3D" id="1.10.260.40">
    <property type="entry name" value="lambda repressor-like DNA-binding domains"/>
    <property type="match status" value="1"/>
</dbReference>
<dbReference type="CDD" id="cd01392">
    <property type="entry name" value="HTH_LacI"/>
    <property type="match status" value="1"/>
</dbReference>
<dbReference type="SMART" id="SM00354">
    <property type="entry name" value="HTH_LACI"/>
    <property type="match status" value="1"/>
</dbReference>
<dbReference type="Gene3D" id="3.40.50.2300">
    <property type="match status" value="2"/>
</dbReference>
<dbReference type="PANTHER" id="PTHR30146:SF109">
    <property type="entry name" value="HTH-TYPE TRANSCRIPTIONAL REGULATOR GALS"/>
    <property type="match status" value="1"/>
</dbReference>
<evidence type="ECO:0000313" key="5">
    <source>
        <dbReference type="EMBL" id="HIY66583.1"/>
    </source>
</evidence>
<dbReference type="SUPFAM" id="SSF53822">
    <property type="entry name" value="Periplasmic binding protein-like I"/>
    <property type="match status" value="1"/>
</dbReference>
<dbReference type="AlphaFoldDB" id="A0A9D1YWH8"/>
<feature type="domain" description="HTH lacI-type" evidence="4">
    <location>
        <begin position="8"/>
        <end position="62"/>
    </location>
</feature>
<evidence type="ECO:0000259" key="4">
    <source>
        <dbReference type="PROSITE" id="PS50932"/>
    </source>
</evidence>
<proteinExistence type="predicted"/>
<dbReference type="InterPro" id="IPR028082">
    <property type="entry name" value="Peripla_BP_I"/>
</dbReference>
<dbReference type="CDD" id="cd06267">
    <property type="entry name" value="PBP1_LacI_sugar_binding-like"/>
    <property type="match status" value="1"/>
</dbReference>
<dbReference type="Pfam" id="PF00356">
    <property type="entry name" value="LacI"/>
    <property type="match status" value="1"/>
</dbReference>
<dbReference type="InterPro" id="IPR010982">
    <property type="entry name" value="Lambda_DNA-bd_dom_sf"/>
</dbReference>
<protein>
    <submittedName>
        <fullName evidence="5">LacI family transcriptional regulator</fullName>
    </submittedName>
</protein>
<dbReference type="Proteomes" id="UP000824005">
    <property type="component" value="Unassembled WGS sequence"/>
</dbReference>
<accession>A0A9D1YWH8</accession>
<reference evidence="5" key="2">
    <citation type="submission" date="2021-04" db="EMBL/GenBank/DDBJ databases">
        <authorList>
            <person name="Gilroy R."/>
        </authorList>
    </citation>
    <scope>NUCLEOTIDE SEQUENCE</scope>
    <source>
        <strain evidence="5">ChiGjej1B1-98</strain>
    </source>
</reference>
<reference evidence="5" key="1">
    <citation type="journal article" date="2021" name="PeerJ">
        <title>Extensive microbial diversity within the chicken gut microbiome revealed by metagenomics and culture.</title>
        <authorList>
            <person name="Gilroy R."/>
            <person name="Ravi A."/>
            <person name="Getino M."/>
            <person name="Pursley I."/>
            <person name="Horton D.L."/>
            <person name="Alikhan N.F."/>
            <person name="Baker D."/>
            <person name="Gharbi K."/>
            <person name="Hall N."/>
            <person name="Watson M."/>
            <person name="Adriaenssens E.M."/>
            <person name="Foster-Nyarko E."/>
            <person name="Jarju S."/>
            <person name="Secka A."/>
            <person name="Antonio M."/>
            <person name="Oren A."/>
            <person name="Chaudhuri R.R."/>
            <person name="La Ragione R."/>
            <person name="Hildebrand F."/>
            <person name="Pallen M.J."/>
        </authorList>
    </citation>
    <scope>NUCLEOTIDE SEQUENCE</scope>
    <source>
        <strain evidence="5">ChiGjej1B1-98</strain>
    </source>
</reference>
<name>A0A9D1YWH8_9MICO</name>
<dbReference type="InterPro" id="IPR046335">
    <property type="entry name" value="LacI/GalR-like_sensor"/>
</dbReference>
<dbReference type="EMBL" id="DXDC01000302">
    <property type="protein sequence ID" value="HIY66583.1"/>
    <property type="molecule type" value="Genomic_DNA"/>
</dbReference>
<dbReference type="GO" id="GO:0003700">
    <property type="term" value="F:DNA-binding transcription factor activity"/>
    <property type="evidence" value="ECO:0007669"/>
    <property type="project" value="TreeGrafter"/>
</dbReference>
<gene>
    <name evidence="5" type="ORF">H9830_09940</name>
</gene>
<dbReference type="GO" id="GO:0000976">
    <property type="term" value="F:transcription cis-regulatory region binding"/>
    <property type="evidence" value="ECO:0007669"/>
    <property type="project" value="TreeGrafter"/>
</dbReference>
<sequence>MTAKRRPVTIHEVAARAGISKSLASRALRGERGVADETRRRIHTAAAELGYRINSAARSLAHGRSGIVGVVVNDIGNPHFAGVVAGAELEARERGRRVILGHGAGSPGELSRQVETLLELRVDGIVVISSWVPREVLETAAETTPVAVVARLNDPLDAVDTIAGDDVRGARMAAEHLLAVGCRSLGYVTRSTSVTSEARFDGFFAALCQIGLEPVVHRIPHGDDAAIAEVLHSGVDGILANNDLTAVEIFRVGREHGIDVPDRAATVGYDDTPLARLVTPGLTSVNQPQRAMGRRAIECIAERQEGRTDPVRALYEPKLVVRASTAAFDRGVVPR</sequence>
<dbReference type="Pfam" id="PF13377">
    <property type="entry name" value="Peripla_BP_3"/>
    <property type="match status" value="1"/>
</dbReference>
<evidence type="ECO:0000256" key="2">
    <source>
        <dbReference type="ARBA" id="ARBA00023125"/>
    </source>
</evidence>
<dbReference type="InterPro" id="IPR000843">
    <property type="entry name" value="HTH_LacI"/>
</dbReference>
<dbReference type="SUPFAM" id="SSF47413">
    <property type="entry name" value="lambda repressor-like DNA-binding domains"/>
    <property type="match status" value="1"/>
</dbReference>
<comment type="caution">
    <text evidence="5">The sequence shown here is derived from an EMBL/GenBank/DDBJ whole genome shotgun (WGS) entry which is preliminary data.</text>
</comment>
<keyword evidence="1" id="KW-0805">Transcription regulation</keyword>
<evidence type="ECO:0000256" key="3">
    <source>
        <dbReference type="ARBA" id="ARBA00023163"/>
    </source>
</evidence>